<gene>
    <name evidence="6" type="primary">wzt</name>
    <name evidence="6" type="ordered locus">Smlt0619</name>
</gene>
<accession>B2FLU9</accession>
<dbReference type="Pfam" id="PF14524">
    <property type="entry name" value="Wzt_C"/>
    <property type="match status" value="1"/>
</dbReference>
<dbReference type="InterPro" id="IPR029439">
    <property type="entry name" value="Wzt_C"/>
</dbReference>
<dbReference type="EnsemblBacteria" id="CAQ44203">
    <property type="protein sequence ID" value="CAQ44203"/>
    <property type="gene ID" value="Smlt0619"/>
</dbReference>
<dbReference type="Pfam" id="PF00005">
    <property type="entry name" value="ABC_tran"/>
    <property type="match status" value="1"/>
</dbReference>
<dbReference type="InterPro" id="IPR003439">
    <property type="entry name" value="ABC_transporter-like_ATP-bd"/>
</dbReference>
<evidence type="ECO:0000256" key="2">
    <source>
        <dbReference type="ARBA" id="ARBA00022448"/>
    </source>
</evidence>
<keyword evidence="2" id="KW-0813">Transport</keyword>
<proteinExistence type="inferred from homology"/>
<dbReference type="InterPro" id="IPR003593">
    <property type="entry name" value="AAA+_ATPase"/>
</dbReference>
<feature type="domain" description="ABC transporter" evidence="5">
    <location>
        <begin position="40"/>
        <end position="263"/>
    </location>
</feature>
<dbReference type="SMART" id="SM00382">
    <property type="entry name" value="AAA"/>
    <property type="match status" value="1"/>
</dbReference>
<dbReference type="GO" id="GO:0140359">
    <property type="term" value="F:ABC-type transporter activity"/>
    <property type="evidence" value="ECO:0007669"/>
    <property type="project" value="InterPro"/>
</dbReference>
<dbReference type="InterPro" id="IPR027417">
    <property type="entry name" value="P-loop_NTPase"/>
</dbReference>
<keyword evidence="3" id="KW-0547">Nucleotide-binding</keyword>
<dbReference type="SUPFAM" id="SSF52540">
    <property type="entry name" value="P-loop containing nucleoside triphosphate hydrolases"/>
    <property type="match status" value="1"/>
</dbReference>
<evidence type="ECO:0000256" key="3">
    <source>
        <dbReference type="ARBA" id="ARBA00022741"/>
    </source>
</evidence>
<dbReference type="GO" id="GO:0016020">
    <property type="term" value="C:membrane"/>
    <property type="evidence" value="ECO:0007669"/>
    <property type="project" value="InterPro"/>
</dbReference>
<keyword evidence="4" id="KW-0067">ATP-binding</keyword>
<evidence type="ECO:0000256" key="1">
    <source>
        <dbReference type="ARBA" id="ARBA00005417"/>
    </source>
</evidence>
<dbReference type="EMBL" id="AM743169">
    <property type="protein sequence ID" value="CAQ44203.1"/>
    <property type="molecule type" value="Genomic_DNA"/>
</dbReference>
<evidence type="ECO:0000259" key="5">
    <source>
        <dbReference type="PROSITE" id="PS50893"/>
    </source>
</evidence>
<dbReference type="HOGENOM" id="CLU_000604_101_1_6"/>
<dbReference type="AlphaFoldDB" id="B2FLU9"/>
<dbReference type="KEGG" id="sml:Smlt0619"/>
<dbReference type="RefSeq" id="WP_012479056.1">
    <property type="nucleotide sequence ID" value="NC_010943.1"/>
</dbReference>
<dbReference type="GO" id="GO:0005524">
    <property type="term" value="F:ATP binding"/>
    <property type="evidence" value="ECO:0007669"/>
    <property type="project" value="UniProtKB-KW"/>
</dbReference>
<dbReference type="InterPro" id="IPR015860">
    <property type="entry name" value="ABC_transpr_TagH-like"/>
</dbReference>
<dbReference type="PANTHER" id="PTHR46743:SF2">
    <property type="entry name" value="TEICHOIC ACIDS EXPORT ATP-BINDING PROTEIN TAGH"/>
    <property type="match status" value="1"/>
</dbReference>
<dbReference type="Proteomes" id="UP000008840">
    <property type="component" value="Chromosome"/>
</dbReference>
<reference evidence="6 7" key="1">
    <citation type="journal article" date="2008" name="Genome Biol.">
        <title>The complete genome, comparative and functional analysis of Stenotrophomonas maltophilia reveals an organism heavily shielded by drug resistance determinants.</title>
        <authorList>
            <person name="Crossman L.C."/>
            <person name="Gould V.C."/>
            <person name="Dow J.M."/>
            <person name="Vernikos G.S."/>
            <person name="Okazaki A."/>
            <person name="Sebaihia M."/>
            <person name="Saunders D."/>
            <person name="Arrowsmith C."/>
            <person name="Carver T."/>
            <person name="Peters N."/>
            <person name="Adlem E."/>
            <person name="Kerhornou A."/>
            <person name="Lord A."/>
            <person name="Murphy L."/>
            <person name="Seeger K."/>
            <person name="Squares R."/>
            <person name="Rutter S."/>
            <person name="Quail M.A."/>
            <person name="Rajandream M.A."/>
            <person name="Harris D."/>
            <person name="Churcher C."/>
            <person name="Bentley S.D."/>
            <person name="Parkhill J."/>
            <person name="Thomson N.R."/>
            <person name="Avison M.B."/>
        </authorList>
    </citation>
    <scope>NUCLEOTIDE SEQUENCE [LARGE SCALE GENOMIC DNA]</scope>
    <source>
        <strain evidence="6 7">K279a</strain>
    </source>
</reference>
<evidence type="ECO:0000313" key="6">
    <source>
        <dbReference type="EMBL" id="CAQ44203.1"/>
    </source>
</evidence>
<dbReference type="CDD" id="cd03220">
    <property type="entry name" value="ABC_KpsT_Wzt"/>
    <property type="match status" value="1"/>
</dbReference>
<dbReference type="InterPro" id="IPR050683">
    <property type="entry name" value="Bact_Polysacc_Export_ATP-bd"/>
</dbReference>
<sequence length="464" mass="51135">MSSNEPVREPDDLAIRVSGVTKCFQVYSQPQDRLKQAVLPRLSRLLGRPGGMYYREFWALKGVDFEVRRGDTVGIIGRNGSGKSTLLQIICGTLQPTHGEVTVRGRVAALLELGAGFNPEFTGRENVYMSASILGLSREEIDRKYDDIVAFADIGDFLEQPVKTYSSGMYVRLAFAVIAHVDADILVIDEALAVGDAIFVQKCMRYLRKFRENGTLLFVSHDTSSVLNFCQSAVWLDRGDMRMHGTAQETCNAYIEYCSQEVYGDTVKLQSRQAAARAAEASPGTPSPARIEKDLKVELFDNVANSAGWQSGVASIDSVTLCNEDGEPFTTFAGGEHVVLKIRATAHDPLTSPLIGFFVKDRLGQSLFGEHTYTYIQPPMEVEGGTGLEASFRFTLPLLPNGEYSMTVSIAEGDPYTNTQHAWLHDAVLIRVASPKLRYGLVGIPFEEVTMVRTRQPQPTGEPQ</sequence>
<dbReference type="GO" id="GO:0016887">
    <property type="term" value="F:ATP hydrolysis activity"/>
    <property type="evidence" value="ECO:0007669"/>
    <property type="project" value="InterPro"/>
</dbReference>
<dbReference type="Gene3D" id="2.70.50.60">
    <property type="entry name" value="abc- transporter (atp binding component) like domain"/>
    <property type="match status" value="1"/>
</dbReference>
<organism evidence="6 7">
    <name type="scientific">Stenotrophomonas maltophilia (strain K279a)</name>
    <dbReference type="NCBI Taxonomy" id="522373"/>
    <lineage>
        <taxon>Bacteria</taxon>
        <taxon>Pseudomonadati</taxon>
        <taxon>Pseudomonadota</taxon>
        <taxon>Gammaproteobacteria</taxon>
        <taxon>Lysobacterales</taxon>
        <taxon>Lysobacteraceae</taxon>
        <taxon>Stenotrophomonas</taxon>
        <taxon>Stenotrophomonas maltophilia group</taxon>
    </lineage>
</organism>
<dbReference type="PATRIC" id="fig|522373.3.peg.587"/>
<dbReference type="eggNOG" id="COG1134">
    <property type="taxonomic scope" value="Bacteria"/>
</dbReference>
<name>B2FLU9_STRMK</name>
<evidence type="ECO:0000256" key="4">
    <source>
        <dbReference type="ARBA" id="ARBA00022840"/>
    </source>
</evidence>
<dbReference type="PANTHER" id="PTHR46743">
    <property type="entry name" value="TEICHOIC ACIDS EXPORT ATP-BINDING PROTEIN TAGH"/>
    <property type="match status" value="1"/>
</dbReference>
<protein>
    <submittedName>
        <fullName evidence="6">ABC transporter component, polysaccharide related</fullName>
    </submittedName>
</protein>
<evidence type="ECO:0000313" key="7">
    <source>
        <dbReference type="Proteomes" id="UP000008840"/>
    </source>
</evidence>
<dbReference type="Gene3D" id="3.40.50.300">
    <property type="entry name" value="P-loop containing nucleotide triphosphate hydrolases"/>
    <property type="match status" value="1"/>
</dbReference>
<keyword evidence="7" id="KW-1185">Reference proteome</keyword>
<dbReference type="PROSITE" id="PS50893">
    <property type="entry name" value="ABC_TRANSPORTER_2"/>
    <property type="match status" value="1"/>
</dbReference>
<dbReference type="CDD" id="cd10147">
    <property type="entry name" value="Wzt_C-like"/>
    <property type="match status" value="1"/>
</dbReference>
<comment type="similarity">
    <text evidence="1">Belongs to the ABC transporter superfamily.</text>
</comment>
<dbReference type="GeneID" id="93831665"/>